<dbReference type="InterPro" id="IPR029058">
    <property type="entry name" value="AB_hydrolase_fold"/>
</dbReference>
<dbReference type="GO" id="GO:0016297">
    <property type="term" value="F:fatty acyl-[ACP] hydrolase activity"/>
    <property type="evidence" value="ECO:0007669"/>
    <property type="project" value="UniProtKB-EC"/>
</dbReference>
<comment type="caution">
    <text evidence="3">The sequence shown here is derived from an EMBL/GenBank/DDBJ whole genome shotgun (WGS) entry which is preliminary data.</text>
</comment>
<proteinExistence type="inferred from homology"/>
<keyword evidence="4" id="KW-1185">Reference proteome</keyword>
<evidence type="ECO:0000313" key="3">
    <source>
        <dbReference type="EMBL" id="MDR6594677.1"/>
    </source>
</evidence>
<evidence type="ECO:0000313" key="4">
    <source>
        <dbReference type="Proteomes" id="UP001268819"/>
    </source>
</evidence>
<evidence type="ECO:0000256" key="1">
    <source>
        <dbReference type="ARBA" id="ARBA00007169"/>
    </source>
</evidence>
<dbReference type="EC" id="3.1.2.21" evidence="3"/>
<name>A0ABU1PVL3_9PSEU</name>
<dbReference type="InterPro" id="IPR001031">
    <property type="entry name" value="Thioesterase"/>
</dbReference>
<accession>A0ABU1PVL3</accession>
<comment type="similarity">
    <text evidence="1">Belongs to the thioesterase family.</text>
</comment>
<dbReference type="Pfam" id="PF00975">
    <property type="entry name" value="Thioesterase"/>
    <property type="match status" value="1"/>
</dbReference>
<dbReference type="Proteomes" id="UP001268819">
    <property type="component" value="Unassembled WGS sequence"/>
</dbReference>
<sequence>MTAPWVPRDAGGADARVLLLCFAHAGGGTTGFRPWREPLGPEIAVWPVLLPGRESRLREPAHRRMTTLVPELVDALAPALDRPYALFGHSTGAVVAYEAARALVARGVDPPVRLFASGRRAPHLPARHGPRHDLPEAAFLTALAGLGGTAPELLAEPGLARLFVPALRADFELNETYVPLPGPALSCPVSAMTGDADPEAHVDELAAWRDVTRGAFSLRTFAGDHFYLRGAPPALMRAVREDLLGRSAQQCADGARKRVPTS</sequence>
<protein>
    <submittedName>
        <fullName evidence="3">Medium-chain acyl-[acyl-carrier-protein] hydrolase</fullName>
        <ecNumber evidence="3">3.1.2.21</ecNumber>
    </submittedName>
</protein>
<evidence type="ECO:0000259" key="2">
    <source>
        <dbReference type="Pfam" id="PF00975"/>
    </source>
</evidence>
<reference evidence="3 4" key="1">
    <citation type="submission" date="2023-07" db="EMBL/GenBank/DDBJ databases">
        <title>Sequencing the genomes of 1000 actinobacteria strains.</title>
        <authorList>
            <person name="Klenk H.-P."/>
        </authorList>
    </citation>
    <scope>NUCLEOTIDE SEQUENCE [LARGE SCALE GENOMIC DNA]</scope>
    <source>
        <strain evidence="3 4">DSM 43749</strain>
    </source>
</reference>
<dbReference type="SUPFAM" id="SSF53474">
    <property type="entry name" value="alpha/beta-Hydrolases"/>
    <property type="match status" value="1"/>
</dbReference>
<organism evidence="3 4">
    <name type="scientific">Saccharothrix longispora</name>
    <dbReference type="NCBI Taxonomy" id="33920"/>
    <lineage>
        <taxon>Bacteria</taxon>
        <taxon>Bacillati</taxon>
        <taxon>Actinomycetota</taxon>
        <taxon>Actinomycetes</taxon>
        <taxon>Pseudonocardiales</taxon>
        <taxon>Pseudonocardiaceae</taxon>
        <taxon>Saccharothrix</taxon>
    </lineage>
</organism>
<dbReference type="PANTHER" id="PTHR11487:SF0">
    <property type="entry name" value="S-ACYL FATTY ACID SYNTHASE THIOESTERASE, MEDIUM CHAIN"/>
    <property type="match status" value="1"/>
</dbReference>
<feature type="domain" description="Thioesterase" evidence="2">
    <location>
        <begin position="19"/>
        <end position="240"/>
    </location>
</feature>
<keyword evidence="3" id="KW-0378">Hydrolase</keyword>
<dbReference type="RefSeq" id="WP_310307698.1">
    <property type="nucleotide sequence ID" value="NZ_BAAAXB010000001.1"/>
</dbReference>
<gene>
    <name evidence="3" type="ORF">J2S66_003061</name>
</gene>
<dbReference type="Gene3D" id="3.40.50.1820">
    <property type="entry name" value="alpha/beta hydrolase"/>
    <property type="match status" value="1"/>
</dbReference>
<dbReference type="EMBL" id="JAVDSG010000001">
    <property type="protein sequence ID" value="MDR6594677.1"/>
    <property type="molecule type" value="Genomic_DNA"/>
</dbReference>
<dbReference type="InterPro" id="IPR012223">
    <property type="entry name" value="TEII"/>
</dbReference>
<dbReference type="PANTHER" id="PTHR11487">
    <property type="entry name" value="THIOESTERASE"/>
    <property type="match status" value="1"/>
</dbReference>